<dbReference type="InterPro" id="IPR024705">
    <property type="entry name" value="Ssp411"/>
</dbReference>
<dbReference type="EMBL" id="LAZR01000567">
    <property type="protein sequence ID" value="KKN64134.1"/>
    <property type="molecule type" value="Genomic_DNA"/>
</dbReference>
<dbReference type="InterPro" id="IPR012341">
    <property type="entry name" value="6hp_glycosidase-like_sf"/>
</dbReference>
<dbReference type="GO" id="GO:0005975">
    <property type="term" value="P:carbohydrate metabolic process"/>
    <property type="evidence" value="ECO:0007669"/>
    <property type="project" value="InterPro"/>
</dbReference>
<evidence type="ECO:0000259" key="1">
    <source>
        <dbReference type="Pfam" id="PF03190"/>
    </source>
</evidence>
<organism evidence="3">
    <name type="scientific">marine sediment metagenome</name>
    <dbReference type="NCBI Taxonomy" id="412755"/>
    <lineage>
        <taxon>unclassified sequences</taxon>
        <taxon>metagenomes</taxon>
        <taxon>ecological metagenomes</taxon>
    </lineage>
</organism>
<dbReference type="AlphaFoldDB" id="A0A0F9SAQ8"/>
<dbReference type="PANTHER" id="PTHR42899">
    <property type="entry name" value="SPERMATOGENESIS-ASSOCIATED PROTEIN 20"/>
    <property type="match status" value="1"/>
</dbReference>
<dbReference type="Gene3D" id="1.50.10.20">
    <property type="match status" value="1"/>
</dbReference>
<gene>
    <name evidence="3" type="ORF">LCGC14_0494750</name>
</gene>
<dbReference type="Gene3D" id="2.60.40.1250">
    <property type="entry name" value="Thiol:disulfide interchange protein DsbD, N-terminal domain"/>
    <property type="match status" value="1"/>
</dbReference>
<dbReference type="SUPFAM" id="SSF48208">
    <property type="entry name" value="Six-hairpin glycosidases"/>
    <property type="match status" value="1"/>
</dbReference>
<dbReference type="Gene3D" id="1.50.10.10">
    <property type="match status" value="1"/>
</dbReference>
<proteinExistence type="predicted"/>
<dbReference type="Gene3D" id="3.40.30.10">
    <property type="entry name" value="Glutaredoxin"/>
    <property type="match status" value="1"/>
</dbReference>
<dbReference type="PANTHER" id="PTHR42899:SF1">
    <property type="entry name" value="SPERMATOGENESIS-ASSOCIATED PROTEIN 20"/>
    <property type="match status" value="1"/>
</dbReference>
<dbReference type="CDD" id="cd02955">
    <property type="entry name" value="SSP411"/>
    <property type="match status" value="1"/>
</dbReference>
<dbReference type="Pfam" id="PF03190">
    <property type="entry name" value="Thioredox_DsbH"/>
    <property type="match status" value="1"/>
</dbReference>
<dbReference type="SUPFAM" id="SSF52833">
    <property type="entry name" value="Thioredoxin-like"/>
    <property type="match status" value="1"/>
</dbReference>
<dbReference type="InterPro" id="IPR036249">
    <property type="entry name" value="Thioredoxin-like_sf"/>
</dbReference>
<evidence type="ECO:0008006" key="4">
    <source>
        <dbReference type="Google" id="ProtNLM"/>
    </source>
</evidence>
<dbReference type="InterPro" id="IPR028250">
    <property type="entry name" value="DsbDN"/>
</dbReference>
<name>A0A0F9SAQ8_9ZZZZ</name>
<dbReference type="InterPro" id="IPR036929">
    <property type="entry name" value="DsbDN_sf"/>
</dbReference>
<dbReference type="InterPro" id="IPR008928">
    <property type="entry name" value="6-hairpin_glycosidase_sf"/>
</dbReference>
<accession>A0A0F9SAQ8</accession>
<evidence type="ECO:0000313" key="3">
    <source>
        <dbReference type="EMBL" id="KKN64134.1"/>
    </source>
</evidence>
<comment type="caution">
    <text evidence="3">The sequence shown here is derived from an EMBL/GenBank/DDBJ whole genome shotgun (WGS) entry which is preliminary data.</text>
</comment>
<feature type="domain" description="Spermatogenesis-associated protein 20-like TRX" evidence="1">
    <location>
        <begin position="48"/>
        <end position="203"/>
    </location>
</feature>
<evidence type="ECO:0000259" key="2">
    <source>
        <dbReference type="Pfam" id="PF11412"/>
    </source>
</evidence>
<feature type="domain" description="Thiol:disulfide interchange protein DsbD N-terminal" evidence="2">
    <location>
        <begin position="667"/>
        <end position="785"/>
    </location>
</feature>
<sequence>MCLFILAVAILLYVQIYRRGGEPTPYDAVEAGHMATQPQGDSHDGRPTNRLIHETSPYLLQHAHNPVNWYAWGPEALAQAKREDKPIFLSIGYSTCYWCHVMERECFERQEVADILNKYFIAIKVDREERPDIDEQYMIATQLITRRGGWPNSLWLTPDGRPWMAGTYYPREQFIDLLTQLADMWRTRRAEVEQRADQLAEAIRQVGSGAGVEVGLPVNQDLLDQAVASLQQAFDATNGGFGRAPKFPPHGPLRLLVHQFGRSEDPELLKIITRTLDAMATGGVRDHIGGGFHRYATDDHWLVPHFEKMLYDNAQLMRAYTDGFLLTGDRRYRQAVEDIFAWVDREMTDPGGGFHSAIDAGAVGEEGRFYVWRYDEVLEVLGKQDGKSFAEAYGLRKGGNFQEEATGRKTGANIVHLPGPAQPEAGLKAMRDKLLAVRNRRRHPHKDDKVLAGWNGLMIAGLAYAGGQLDEPRYTRAAARAAEFILDNMMTKEGGLLRSYRAGQAKLPGYLDDHAFLAEGLLELHEATGERRWLDAARRLADTILSDFEDQRAGGFFFATADHEDLLLRSKNIMGGGNTPSGNGVAVLVLLRLGRLTGQDKYVQAARRALASLSGVMWRSPRGAESLLLAAAVDLESAAEVIEASGPADSDARQVLGPVTVDLFASRLQVRAGQTFYVAVVLEIADGWHIYGPNPGVDFVVPTTISLVPNAAVTAGDIVLPASRPLADPVLGETVEIYEGQIQLLIPLTVNPDAASGPATLQLHLVTQACDEAQCLAPQTATLQLTLDIDPDAPRELTRYPSIFDSLGVGR</sequence>
<protein>
    <recommendedName>
        <fullName evidence="4">Thioredoxin domain-containing protein</fullName>
    </recommendedName>
</protein>
<dbReference type="InterPro" id="IPR004879">
    <property type="entry name" value="Ssp411-like_TRX"/>
</dbReference>
<reference evidence="3" key="1">
    <citation type="journal article" date="2015" name="Nature">
        <title>Complex archaea that bridge the gap between prokaryotes and eukaryotes.</title>
        <authorList>
            <person name="Spang A."/>
            <person name="Saw J.H."/>
            <person name="Jorgensen S.L."/>
            <person name="Zaremba-Niedzwiedzka K."/>
            <person name="Martijn J."/>
            <person name="Lind A.E."/>
            <person name="van Eijk R."/>
            <person name="Schleper C."/>
            <person name="Guy L."/>
            <person name="Ettema T.J."/>
        </authorList>
    </citation>
    <scope>NUCLEOTIDE SEQUENCE</scope>
</reference>
<dbReference type="Pfam" id="PF11412">
    <property type="entry name" value="DsbD_N"/>
    <property type="match status" value="1"/>
</dbReference>